<organism evidence="3">
    <name type="scientific">Selaginella moellendorffii</name>
    <name type="common">Spikemoss</name>
    <dbReference type="NCBI Taxonomy" id="88036"/>
    <lineage>
        <taxon>Eukaryota</taxon>
        <taxon>Viridiplantae</taxon>
        <taxon>Streptophyta</taxon>
        <taxon>Embryophyta</taxon>
        <taxon>Tracheophyta</taxon>
        <taxon>Lycopodiopsida</taxon>
        <taxon>Selaginellales</taxon>
        <taxon>Selaginellaceae</taxon>
        <taxon>Selaginella</taxon>
    </lineage>
</organism>
<dbReference type="InterPro" id="IPR001480">
    <property type="entry name" value="Bulb-type_lectin_dom"/>
</dbReference>
<keyword evidence="3" id="KW-1185">Reference proteome</keyword>
<dbReference type="Proteomes" id="UP000001514">
    <property type="component" value="Unassembled WGS sequence"/>
</dbReference>
<evidence type="ECO:0000313" key="3">
    <source>
        <dbReference type="Proteomes" id="UP000001514"/>
    </source>
</evidence>
<dbReference type="KEGG" id="smo:SELMODRAFT_430337"/>
<dbReference type="EMBL" id="GL377694">
    <property type="protein sequence ID" value="EFJ06794.1"/>
    <property type="molecule type" value="Genomic_DNA"/>
</dbReference>
<sequence length="270" mass="29722">MALAKEEASEDDDEPLDVAERCQDLALCCTECQDNGTSELSKALGRDQAETSPEALWREALAEQRGAVQRQAGRGDAECWAVRGLHSRGREPLGLWPRNHLHPGAPDGSCCGRVASAKHQCQRFWPARRVILWKSTHQAITPGSAIALEFWETVVHENAPFIRNYSLSHGWEVTNNNQLLELQGSQSNASYRLLQAGDSPLLSQSGRFGLAFFRFHNSAEFYFALVLGSSNNTNSGVCVWAANRDSPVTENATVRVTDQGALEVADWDGK</sequence>
<feature type="non-terminal residue" evidence="2">
    <location>
        <position position="270"/>
    </location>
</feature>
<accession>D8T932</accession>
<name>D8T932_SELML</name>
<dbReference type="PROSITE" id="PS50927">
    <property type="entry name" value="BULB_LECTIN"/>
    <property type="match status" value="1"/>
</dbReference>
<dbReference type="HOGENOM" id="CLU_1032847_0_0_1"/>
<protein>
    <recommendedName>
        <fullName evidence="1">Bulb-type lectin domain-containing protein</fullName>
    </recommendedName>
</protein>
<dbReference type="AlphaFoldDB" id="D8T932"/>
<evidence type="ECO:0000259" key="1">
    <source>
        <dbReference type="PROSITE" id="PS50927"/>
    </source>
</evidence>
<evidence type="ECO:0000313" key="2">
    <source>
        <dbReference type="EMBL" id="EFJ06794.1"/>
    </source>
</evidence>
<reference evidence="2 3" key="1">
    <citation type="journal article" date="2011" name="Science">
        <title>The Selaginella genome identifies genetic changes associated with the evolution of vascular plants.</title>
        <authorList>
            <person name="Banks J.A."/>
            <person name="Nishiyama T."/>
            <person name="Hasebe M."/>
            <person name="Bowman J.L."/>
            <person name="Gribskov M."/>
            <person name="dePamphilis C."/>
            <person name="Albert V.A."/>
            <person name="Aono N."/>
            <person name="Aoyama T."/>
            <person name="Ambrose B.A."/>
            <person name="Ashton N.W."/>
            <person name="Axtell M.J."/>
            <person name="Barker E."/>
            <person name="Barker M.S."/>
            <person name="Bennetzen J.L."/>
            <person name="Bonawitz N.D."/>
            <person name="Chapple C."/>
            <person name="Cheng C."/>
            <person name="Correa L.G."/>
            <person name="Dacre M."/>
            <person name="DeBarry J."/>
            <person name="Dreyer I."/>
            <person name="Elias M."/>
            <person name="Engstrom E.M."/>
            <person name="Estelle M."/>
            <person name="Feng L."/>
            <person name="Finet C."/>
            <person name="Floyd S.K."/>
            <person name="Frommer W.B."/>
            <person name="Fujita T."/>
            <person name="Gramzow L."/>
            <person name="Gutensohn M."/>
            <person name="Harholt J."/>
            <person name="Hattori M."/>
            <person name="Heyl A."/>
            <person name="Hirai T."/>
            <person name="Hiwatashi Y."/>
            <person name="Ishikawa M."/>
            <person name="Iwata M."/>
            <person name="Karol K.G."/>
            <person name="Koehler B."/>
            <person name="Kolukisaoglu U."/>
            <person name="Kubo M."/>
            <person name="Kurata T."/>
            <person name="Lalonde S."/>
            <person name="Li K."/>
            <person name="Li Y."/>
            <person name="Litt A."/>
            <person name="Lyons E."/>
            <person name="Manning G."/>
            <person name="Maruyama T."/>
            <person name="Michael T.P."/>
            <person name="Mikami K."/>
            <person name="Miyazaki S."/>
            <person name="Morinaga S."/>
            <person name="Murata T."/>
            <person name="Mueller-Roeber B."/>
            <person name="Nelson D.R."/>
            <person name="Obara M."/>
            <person name="Oguri Y."/>
            <person name="Olmstead R.G."/>
            <person name="Onodera N."/>
            <person name="Petersen B.L."/>
            <person name="Pils B."/>
            <person name="Prigge M."/>
            <person name="Rensing S.A."/>
            <person name="Riano-Pachon D.M."/>
            <person name="Roberts A.W."/>
            <person name="Sato Y."/>
            <person name="Scheller H.V."/>
            <person name="Schulz B."/>
            <person name="Schulz C."/>
            <person name="Shakirov E.V."/>
            <person name="Shibagaki N."/>
            <person name="Shinohara N."/>
            <person name="Shippen D.E."/>
            <person name="Soerensen I."/>
            <person name="Sotooka R."/>
            <person name="Sugimoto N."/>
            <person name="Sugita M."/>
            <person name="Sumikawa N."/>
            <person name="Tanurdzic M."/>
            <person name="Theissen G."/>
            <person name="Ulvskov P."/>
            <person name="Wakazuki S."/>
            <person name="Weng J.K."/>
            <person name="Willats W.W."/>
            <person name="Wipf D."/>
            <person name="Wolf P.G."/>
            <person name="Yang L."/>
            <person name="Zimmer A.D."/>
            <person name="Zhu Q."/>
            <person name="Mitros T."/>
            <person name="Hellsten U."/>
            <person name="Loque D."/>
            <person name="Otillar R."/>
            <person name="Salamov A."/>
            <person name="Schmutz J."/>
            <person name="Shapiro H."/>
            <person name="Lindquist E."/>
            <person name="Lucas S."/>
            <person name="Rokhsar D."/>
            <person name="Grigoriev I.V."/>
        </authorList>
    </citation>
    <scope>NUCLEOTIDE SEQUENCE [LARGE SCALE GENOMIC DNA]</scope>
</reference>
<proteinExistence type="predicted"/>
<feature type="domain" description="Bulb-type lectin" evidence="1">
    <location>
        <begin position="185"/>
        <end position="270"/>
    </location>
</feature>
<dbReference type="InParanoid" id="D8T932"/>
<dbReference type="Gramene" id="EFJ06794">
    <property type="protein sequence ID" value="EFJ06794"/>
    <property type="gene ID" value="SELMODRAFT_430337"/>
</dbReference>
<gene>
    <name evidence="2" type="ORF">SELMODRAFT_430337</name>
</gene>